<name>A0A6L9QGK8_9ACTN</name>
<proteinExistence type="predicted"/>
<comment type="caution">
    <text evidence="1">The sequence shown here is derived from an EMBL/GenBank/DDBJ whole genome shotgun (WGS) entry which is preliminary data.</text>
</comment>
<accession>A0A6L9QGK8</accession>
<reference evidence="1 2" key="1">
    <citation type="submission" date="2020-01" db="EMBL/GenBank/DDBJ databases">
        <title>Insect and environment-associated Actinomycetes.</title>
        <authorList>
            <person name="Currrie C."/>
            <person name="Chevrette M."/>
            <person name="Carlson C."/>
            <person name="Stubbendieck R."/>
            <person name="Wendt-Pienkowski E."/>
        </authorList>
    </citation>
    <scope>NUCLEOTIDE SEQUENCE [LARGE SCALE GENOMIC DNA]</scope>
    <source>
        <strain evidence="1 2">SID10258</strain>
    </source>
</reference>
<gene>
    <name evidence="1" type="ORF">G3I70_19020</name>
</gene>
<organism evidence="1 2">
    <name type="scientific">Actinomadura bangladeshensis</name>
    <dbReference type="NCBI Taxonomy" id="453573"/>
    <lineage>
        <taxon>Bacteria</taxon>
        <taxon>Bacillati</taxon>
        <taxon>Actinomycetota</taxon>
        <taxon>Actinomycetes</taxon>
        <taxon>Streptosporangiales</taxon>
        <taxon>Thermomonosporaceae</taxon>
        <taxon>Actinomadura</taxon>
    </lineage>
</organism>
<evidence type="ECO:0000313" key="1">
    <source>
        <dbReference type="EMBL" id="NEA24567.1"/>
    </source>
</evidence>
<dbReference type="Proteomes" id="UP000475532">
    <property type="component" value="Unassembled WGS sequence"/>
</dbReference>
<sequence length="154" mass="18060">MGRKGKRAPSPIIAAKQAPRRLAGIAHDGEGEHHPLWRLSLLDHEFDGGWHWKIDGATTVRITRFLQEMERLTWRQVWDQQAGGQNRGAKHKFIPVESLCKDAQNRLTVLQLDDFEQLFRFRVGWSERLWGILTDESPRVFYPIWWDPDHKICP</sequence>
<dbReference type="AlphaFoldDB" id="A0A6L9QGK8"/>
<protein>
    <submittedName>
        <fullName evidence="1">Uncharacterized protein</fullName>
    </submittedName>
</protein>
<dbReference type="RefSeq" id="WP_163057742.1">
    <property type="nucleotide sequence ID" value="NZ_JAAGLI010000496.1"/>
</dbReference>
<evidence type="ECO:0000313" key="2">
    <source>
        <dbReference type="Proteomes" id="UP000475532"/>
    </source>
</evidence>
<dbReference type="EMBL" id="JAAGLI010000496">
    <property type="protein sequence ID" value="NEA24567.1"/>
    <property type="molecule type" value="Genomic_DNA"/>
</dbReference>